<reference evidence="4" key="1">
    <citation type="submission" date="2022-10" db="EMBL/GenBank/DDBJ databases">
        <title>The complete genomes of actinobacterial strains from the NBC collection.</title>
        <authorList>
            <person name="Joergensen T.S."/>
            <person name="Alvarez Arevalo M."/>
            <person name="Sterndorff E.B."/>
            <person name="Faurdal D."/>
            <person name="Vuksanovic O."/>
            <person name="Mourched A.-S."/>
            <person name="Charusanti P."/>
            <person name="Shaw S."/>
            <person name="Blin K."/>
            <person name="Weber T."/>
        </authorList>
    </citation>
    <scope>NUCLEOTIDE SEQUENCE</scope>
    <source>
        <strain evidence="4">NBC_00049</strain>
    </source>
</reference>
<keyword evidence="1" id="KW-0812">Transmembrane</keyword>
<gene>
    <name evidence="4" type="ORF">OG327_36685</name>
</gene>
<dbReference type="InterPro" id="IPR002035">
    <property type="entry name" value="VWF_A"/>
</dbReference>
<dbReference type="PROSITE" id="PS50234">
    <property type="entry name" value="VWFA"/>
    <property type="match status" value="1"/>
</dbReference>
<keyword evidence="1" id="KW-0472">Membrane</keyword>
<dbReference type="PANTHER" id="PTHR10579:SF43">
    <property type="entry name" value="ZINC FINGER (C3HC4-TYPE RING FINGER) FAMILY PROTEIN"/>
    <property type="match status" value="1"/>
</dbReference>
<dbReference type="AlphaFoldDB" id="A0AAU2K2W7"/>
<organism evidence="4">
    <name type="scientific">Streptomyces sp. NBC_00049</name>
    <dbReference type="NCBI Taxonomy" id="2903617"/>
    <lineage>
        <taxon>Bacteria</taxon>
        <taxon>Bacillati</taxon>
        <taxon>Actinomycetota</taxon>
        <taxon>Actinomycetes</taxon>
        <taxon>Kitasatosporales</taxon>
        <taxon>Streptomycetaceae</taxon>
        <taxon>Streptomyces</taxon>
    </lineage>
</organism>
<name>A0AAU2K2W7_9ACTN</name>
<protein>
    <submittedName>
        <fullName evidence="4">VWA domain-containing protein</fullName>
    </submittedName>
</protein>
<dbReference type="Gene3D" id="3.40.50.410">
    <property type="entry name" value="von Willebrand factor, type A domain"/>
    <property type="match status" value="1"/>
</dbReference>
<feature type="chain" id="PRO_5043603468" evidence="2">
    <location>
        <begin position="30"/>
        <end position="427"/>
    </location>
</feature>
<evidence type="ECO:0000256" key="2">
    <source>
        <dbReference type="SAM" id="SignalP"/>
    </source>
</evidence>
<keyword evidence="2" id="KW-0732">Signal</keyword>
<accession>A0AAU2K2W7</accession>
<feature type="signal peptide" evidence="2">
    <location>
        <begin position="1"/>
        <end position="29"/>
    </location>
</feature>
<dbReference type="InterPro" id="IPR036465">
    <property type="entry name" value="vWFA_dom_sf"/>
</dbReference>
<dbReference type="SUPFAM" id="SSF53300">
    <property type="entry name" value="vWA-like"/>
    <property type="match status" value="1"/>
</dbReference>
<evidence type="ECO:0000313" key="4">
    <source>
        <dbReference type="EMBL" id="WTU78398.1"/>
    </source>
</evidence>
<proteinExistence type="predicted"/>
<evidence type="ECO:0000256" key="1">
    <source>
        <dbReference type="SAM" id="Phobius"/>
    </source>
</evidence>
<dbReference type="SMART" id="SM00327">
    <property type="entry name" value="VWA"/>
    <property type="match status" value="1"/>
</dbReference>
<sequence length="427" mass="44980">MITRKRLAARACGLLAALAVGLLPASASAADGPTAKEPPKVDLVLDVSGSMRANDIDGQSRMSAAKQAFNEVIDAVPDEVRLGIRTLGANYSGEDKALGCKDTKQLYPVGPLNRTEAKTAVATLAPTGWTPIGPALLGAAQDLEGGDATKRIVLITDGEDTCAPLDPCEVARDIAAKGIHLVIDTLGLVPDAKTRTQLTCIAEATGGTYTSVQHKDQLSSRVRQLVDRAADPVVNPVATEGAKQCASAPQLKPGLYSDRESFGEHRWYKVDVLPGQELRASVSIAADRAVNNDYGVLLRATTIHGREIVRGSEAGDGRTDVLSTGLRYPKAEVDDDDSGTDGKPAAETVCIQVSNSFSAPASVKTTPGMPVELTIEVVDGPDEASDAAAFGLGRGWWLLATLVLVGLLAGLVWGWISRWRISVWRTN</sequence>
<dbReference type="PANTHER" id="PTHR10579">
    <property type="entry name" value="CALCIUM-ACTIVATED CHLORIDE CHANNEL REGULATOR"/>
    <property type="match status" value="1"/>
</dbReference>
<dbReference type="InterPro" id="IPR051266">
    <property type="entry name" value="CLCR"/>
</dbReference>
<feature type="domain" description="VWFA" evidence="3">
    <location>
        <begin position="40"/>
        <end position="229"/>
    </location>
</feature>
<dbReference type="Pfam" id="PF13519">
    <property type="entry name" value="VWA_2"/>
    <property type="match status" value="1"/>
</dbReference>
<dbReference type="EMBL" id="CP108264">
    <property type="protein sequence ID" value="WTU78398.1"/>
    <property type="molecule type" value="Genomic_DNA"/>
</dbReference>
<feature type="transmembrane region" description="Helical" evidence="1">
    <location>
        <begin position="395"/>
        <end position="416"/>
    </location>
</feature>
<keyword evidence="1" id="KW-1133">Transmembrane helix</keyword>
<evidence type="ECO:0000259" key="3">
    <source>
        <dbReference type="PROSITE" id="PS50234"/>
    </source>
</evidence>